<reference evidence="13" key="1">
    <citation type="submission" date="2021-01" db="EMBL/GenBank/DDBJ databases">
        <authorList>
            <person name="Corre E."/>
            <person name="Pelletier E."/>
            <person name="Niang G."/>
            <person name="Scheremetjew M."/>
            <person name="Finn R."/>
            <person name="Kale V."/>
            <person name="Holt S."/>
            <person name="Cochrane G."/>
            <person name="Meng A."/>
            <person name="Brown T."/>
            <person name="Cohen L."/>
        </authorList>
    </citation>
    <scope>NUCLEOTIDE SEQUENCE</scope>
    <source>
        <strain evidence="13">CCMP722</strain>
    </source>
</reference>
<evidence type="ECO:0000256" key="10">
    <source>
        <dbReference type="PIRNR" id="PIRNR005719"/>
    </source>
</evidence>
<evidence type="ECO:0000256" key="5">
    <source>
        <dbReference type="ARBA" id="ARBA00022618"/>
    </source>
</evidence>
<dbReference type="InterPro" id="IPR010935">
    <property type="entry name" value="SMC_hinge"/>
</dbReference>
<keyword evidence="7 11" id="KW-0175">Coiled coil</keyword>
<sequence length="1232" mass="139753">MEREQGGTIHRLEVQNFKSYKQAQTIGPFKRFTAIIGPNGSGKSNLMDAISFVMGIRSAQLRGNVLGDLVYNNDAEDEDDDKRKAFVKLVFLTDSGEEVHFQRSISPGGSTAYHLNGKPCTWDQYNAKLMSFGVIVKARNFLVFQGDVESIAAKNPKDLTVFIEQIAGSDELKAEYEQLEEEKHRAEEECSANFAKRKALLQEKKITKMQKEEADKHLRLKEELRATKNESHLFQLYHLDKELESGREAIKQMTVEVGQLKEAHEQAEKDIVVVKKDQQAAVKESILVERKVEKQRMLLEEQNPLLVKNREEMKRGTKRLKAAESNLTLRRQADEAKVAEIAKLEQDLQDIKAAEEAFASEVIERQQQEGQVNLAEEQLAEYNRRKEEAGSKTYRLKQEKEVLDLDQQREREEKTNLEQKVTELEARVQRLDSQAELNQSKQADLEASLKEDKQTIVSLQKKFSELNEKGRRARIQQDQIKTKLDEVEGKLREAKADQKESERDKRLAETVESLKHHFPGVRGRLVDLIKVTQRKHNLAVTVALGRNMDAIVVDDDKTGKDCIQYLKEQRLQTMTFIPLSGIRVKPVDERLRQLGGSAKLVLDVIQFEENIERALLYALGPTLMCDTHKEAKKIGFAGGERHKVVSLDGTLISKSGIMTGGMTGGMEAKAAAFDRQALEALKGTRQKFVDQMADLGSSRDRQVEAEQTKQVMAEVENRIKNSDHEIRACKEKAAKLTEERANLTAARERALPDIAIIQTKLRERDVQIQKLTRRINEIMDRIFEEFSRAVGVSSIREYEETQLRQAQEVAEQRMLFSTQADKLKSQIEYERGRDTVRPIQEAEKAIDKAKAALDVMTEEETRVTNAIKGLTEGLEELMQEVRQKRGRSEELDVKVRELKDVAHAKMTQRAKVKRTLSLKEAALEAVQERRLDVVRNCELSEIAETSGQNGIDLDILEDTMDVDGVGAGGQSLDDIKLDYSKLSASLQRSMSEQEKAKVLAEFKQKVDDMTLELEKLAPNLKAVEQYEAIKEKEKLFLEELEAAKENARKAAELFMSKKLERTEMFMDAFNHISSHIDSIYKELTVKPGHMLGGTAYLTLENQDDPFLHGIQFTAMPPTKRFRDMEQLSGGEKTVAALALLFAIHSFRPSPFFVLDEVDAALDNTNVEKVAQYIVTKSHQNATEAGAGFQSVVISLKDLFYDKADALIGVCRDPADNSSITYSFDLQRFQTFA</sequence>
<evidence type="ECO:0000256" key="8">
    <source>
        <dbReference type="ARBA" id="ARBA00023242"/>
    </source>
</evidence>
<dbReference type="InterPro" id="IPR024704">
    <property type="entry name" value="SMC"/>
</dbReference>
<feature type="domain" description="SMC hinge" evidence="12">
    <location>
        <begin position="519"/>
        <end position="635"/>
    </location>
</feature>
<dbReference type="Pfam" id="PF06470">
    <property type="entry name" value="SMC_hinge"/>
    <property type="match status" value="1"/>
</dbReference>
<dbReference type="Gene3D" id="1.20.1060.20">
    <property type="match status" value="1"/>
</dbReference>
<dbReference type="GO" id="GO:0005524">
    <property type="term" value="F:ATP binding"/>
    <property type="evidence" value="ECO:0007669"/>
    <property type="project" value="InterPro"/>
</dbReference>
<keyword evidence="9" id="KW-0131">Cell cycle</keyword>
<evidence type="ECO:0000313" key="13">
    <source>
        <dbReference type="EMBL" id="CAD8663652.1"/>
    </source>
</evidence>
<comment type="similarity">
    <text evidence="3">Belongs to the SMC family. SMC1 subfamily.</text>
</comment>
<dbReference type="InterPro" id="IPR036277">
    <property type="entry name" value="SMC_hinge_sf"/>
</dbReference>
<gene>
    <name evidence="13" type="ORF">POBO1169_LOCUS7572</name>
</gene>
<feature type="coiled-coil region" evidence="11">
    <location>
        <begin position="1023"/>
        <end position="1057"/>
    </location>
</feature>
<evidence type="ECO:0000256" key="9">
    <source>
        <dbReference type="ARBA" id="ARBA00023306"/>
    </source>
</evidence>
<evidence type="ECO:0000256" key="3">
    <source>
        <dbReference type="ARBA" id="ARBA00005597"/>
    </source>
</evidence>
<evidence type="ECO:0000256" key="1">
    <source>
        <dbReference type="ARBA" id="ARBA00004123"/>
    </source>
</evidence>
<keyword evidence="8 10" id="KW-0539">Nucleus</keyword>
<accession>A0A7S0R178</accession>
<dbReference type="AlphaFoldDB" id="A0A7S0R178"/>
<dbReference type="GO" id="GO:0003677">
    <property type="term" value="F:DNA binding"/>
    <property type="evidence" value="ECO:0007669"/>
    <property type="project" value="TreeGrafter"/>
</dbReference>
<protein>
    <recommendedName>
        <fullName evidence="10">Structural maintenance of chromosomes protein</fullName>
    </recommendedName>
</protein>
<dbReference type="GO" id="GO:0051301">
    <property type="term" value="P:cell division"/>
    <property type="evidence" value="ECO:0007669"/>
    <property type="project" value="UniProtKB-KW"/>
</dbReference>
<organism evidence="13">
    <name type="scientific">Pyramimonas obovata</name>
    <dbReference type="NCBI Taxonomy" id="1411642"/>
    <lineage>
        <taxon>Eukaryota</taxon>
        <taxon>Viridiplantae</taxon>
        <taxon>Chlorophyta</taxon>
        <taxon>Pyramimonadophyceae</taxon>
        <taxon>Pyramimonadales</taxon>
        <taxon>Pyramimonadaceae</taxon>
        <taxon>Pyramimonas</taxon>
        <taxon>Pyramimonas incertae sedis</taxon>
    </lineage>
</organism>
<dbReference type="InterPro" id="IPR003395">
    <property type="entry name" value="RecF/RecN/SMC_N"/>
</dbReference>
<feature type="coiled-coil region" evidence="11">
    <location>
        <begin position="306"/>
        <end position="504"/>
    </location>
</feature>
<dbReference type="GO" id="GO:0016887">
    <property type="term" value="F:ATP hydrolysis activity"/>
    <property type="evidence" value="ECO:0007669"/>
    <property type="project" value="InterPro"/>
</dbReference>
<dbReference type="InterPro" id="IPR027417">
    <property type="entry name" value="P-loop_NTPase"/>
</dbReference>
<keyword evidence="6" id="KW-0498">Mitosis</keyword>
<evidence type="ECO:0000256" key="11">
    <source>
        <dbReference type="SAM" id="Coils"/>
    </source>
</evidence>
<feature type="coiled-coil region" evidence="11">
    <location>
        <begin position="705"/>
        <end position="746"/>
    </location>
</feature>
<keyword evidence="5" id="KW-0132">Cell division</keyword>
<evidence type="ECO:0000256" key="6">
    <source>
        <dbReference type="ARBA" id="ARBA00022776"/>
    </source>
</evidence>
<comment type="subcellular location">
    <subcellularLocation>
        <location evidence="2">Chromosome</location>
    </subcellularLocation>
    <subcellularLocation>
        <location evidence="1 10">Nucleus</location>
    </subcellularLocation>
</comment>
<evidence type="ECO:0000259" key="12">
    <source>
        <dbReference type="SMART" id="SM00968"/>
    </source>
</evidence>
<dbReference type="SUPFAM" id="SSF75553">
    <property type="entry name" value="Smc hinge domain"/>
    <property type="match status" value="1"/>
</dbReference>
<dbReference type="SUPFAM" id="SSF52540">
    <property type="entry name" value="P-loop containing nucleoside triphosphate hydrolases"/>
    <property type="match status" value="1"/>
</dbReference>
<name>A0A7S0R178_9CHLO</name>
<dbReference type="SMART" id="SM00968">
    <property type="entry name" value="SMC_hinge"/>
    <property type="match status" value="1"/>
</dbReference>
<feature type="coiled-coil region" evidence="11">
    <location>
        <begin position="162"/>
        <end position="277"/>
    </location>
</feature>
<evidence type="ECO:0000256" key="4">
    <source>
        <dbReference type="ARBA" id="ARBA00022454"/>
    </source>
</evidence>
<dbReference type="PIRSF" id="PIRSF005719">
    <property type="entry name" value="SMC"/>
    <property type="match status" value="1"/>
</dbReference>
<evidence type="ECO:0000256" key="7">
    <source>
        <dbReference type="ARBA" id="ARBA00023054"/>
    </source>
</evidence>
<keyword evidence="4" id="KW-0158">Chromosome</keyword>
<feature type="coiled-coil region" evidence="11">
    <location>
        <begin position="839"/>
        <end position="894"/>
    </location>
</feature>
<proteinExistence type="inferred from homology"/>
<dbReference type="Gene3D" id="3.30.70.1620">
    <property type="match status" value="1"/>
</dbReference>
<dbReference type="GO" id="GO:0007062">
    <property type="term" value="P:sister chromatid cohesion"/>
    <property type="evidence" value="ECO:0007669"/>
    <property type="project" value="InterPro"/>
</dbReference>
<dbReference type="InterPro" id="IPR028468">
    <property type="entry name" value="Smc1_ABC"/>
</dbReference>
<dbReference type="PANTHER" id="PTHR18937:SF12">
    <property type="entry name" value="STRUCTURAL MAINTENANCE OF CHROMOSOMES PROTEIN"/>
    <property type="match status" value="1"/>
</dbReference>
<evidence type="ECO:0000256" key="2">
    <source>
        <dbReference type="ARBA" id="ARBA00004286"/>
    </source>
</evidence>
<dbReference type="EMBL" id="HBFA01014581">
    <property type="protein sequence ID" value="CAD8663652.1"/>
    <property type="molecule type" value="Transcribed_RNA"/>
</dbReference>
<dbReference type="Pfam" id="PF02463">
    <property type="entry name" value="SMC_N"/>
    <property type="match status" value="1"/>
</dbReference>
<dbReference type="Gene3D" id="3.40.50.300">
    <property type="entry name" value="P-loop containing nucleotide triphosphate hydrolases"/>
    <property type="match status" value="2"/>
</dbReference>
<dbReference type="GO" id="GO:0005634">
    <property type="term" value="C:nucleus"/>
    <property type="evidence" value="ECO:0007669"/>
    <property type="project" value="UniProtKB-SubCell"/>
</dbReference>
<dbReference type="GO" id="GO:0008278">
    <property type="term" value="C:cohesin complex"/>
    <property type="evidence" value="ECO:0007669"/>
    <property type="project" value="InterPro"/>
</dbReference>
<dbReference type="PANTHER" id="PTHR18937">
    <property type="entry name" value="STRUCTURAL MAINTENANCE OF CHROMOSOMES SMC FAMILY MEMBER"/>
    <property type="match status" value="1"/>
</dbReference>
<dbReference type="CDD" id="cd03275">
    <property type="entry name" value="ABC_SMC1_euk"/>
    <property type="match status" value="1"/>
</dbReference>